<protein>
    <submittedName>
        <fullName evidence="1">Uncharacterized protein</fullName>
    </submittedName>
</protein>
<reference evidence="1" key="1">
    <citation type="journal article" date="2011" name="Environ. Microbiol.">
        <title>Time-series analyses of Monterey Bay coastal microbial picoplankton using a 'genome proxy' microarray.</title>
        <authorList>
            <person name="Rich V.I."/>
            <person name="Pham V.D."/>
            <person name="Eppley J."/>
            <person name="Shi Y."/>
            <person name="DeLong E.F."/>
        </authorList>
    </citation>
    <scope>NUCLEOTIDE SEQUENCE</scope>
</reference>
<accession>E0XW58</accession>
<sequence>MLTQFPPSMSWCRPSVLASTRHEGWTGCGSPSPSADRCQCTPDPMGRPRRTCDFLMRSGQDTTGQLDA</sequence>
<proteinExistence type="predicted"/>
<name>E0XW58_9BACT</name>
<organism evidence="1">
    <name type="scientific">uncultured Acidobacteria bacterium HF4000_26D02</name>
    <dbReference type="NCBI Taxonomy" id="710731"/>
    <lineage>
        <taxon>Bacteria</taxon>
        <taxon>Pseudomonadati</taxon>
        <taxon>Acidobacteriota</taxon>
        <taxon>environmental samples</taxon>
    </lineage>
</organism>
<evidence type="ECO:0000313" key="1">
    <source>
        <dbReference type="EMBL" id="ADI18649.1"/>
    </source>
</evidence>
<dbReference type="AlphaFoldDB" id="E0XW58"/>
<dbReference type="EMBL" id="GU474896">
    <property type="protein sequence ID" value="ADI18649.1"/>
    <property type="molecule type" value="Genomic_DNA"/>
</dbReference>